<dbReference type="Pfam" id="PF03446">
    <property type="entry name" value="NAD_binding_2"/>
    <property type="match status" value="1"/>
</dbReference>
<dbReference type="Pfam" id="PF21761">
    <property type="entry name" value="RedAm-like_C"/>
    <property type="match status" value="1"/>
</dbReference>
<dbReference type="SUPFAM" id="SSF51735">
    <property type="entry name" value="NAD(P)-binding Rossmann-fold domains"/>
    <property type="match status" value="1"/>
</dbReference>
<dbReference type="PANTHER" id="PTHR43580">
    <property type="entry name" value="OXIDOREDUCTASE GLYR1-RELATED"/>
    <property type="match status" value="1"/>
</dbReference>
<dbReference type="EMBL" id="JBFXLT010000037">
    <property type="protein sequence ID" value="KAL2813843.1"/>
    <property type="molecule type" value="Genomic_DNA"/>
</dbReference>
<proteinExistence type="predicted"/>
<reference evidence="4 5" key="1">
    <citation type="submission" date="2024-07" db="EMBL/GenBank/DDBJ databases">
        <title>Section-level genome sequencing and comparative genomics of Aspergillus sections Usti and Cavernicolus.</title>
        <authorList>
            <consortium name="Lawrence Berkeley National Laboratory"/>
            <person name="Nybo J.L."/>
            <person name="Vesth T.C."/>
            <person name="Theobald S."/>
            <person name="Frisvad J.C."/>
            <person name="Larsen T.O."/>
            <person name="Kjaerboelling I."/>
            <person name="Rothschild-Mancinelli K."/>
            <person name="Lyhne E.K."/>
            <person name="Kogle M.E."/>
            <person name="Barry K."/>
            <person name="Clum A."/>
            <person name="Na H."/>
            <person name="Ledsgaard L."/>
            <person name="Lin J."/>
            <person name="Lipzen A."/>
            <person name="Kuo A."/>
            <person name="Riley R."/>
            <person name="Mondo S."/>
            <person name="Labutti K."/>
            <person name="Haridas S."/>
            <person name="Pangalinan J."/>
            <person name="Salamov A.A."/>
            <person name="Simmons B.A."/>
            <person name="Magnuson J.K."/>
            <person name="Chen J."/>
            <person name="Drula E."/>
            <person name="Henrissat B."/>
            <person name="Wiebenga A."/>
            <person name="Lubbers R.J."/>
            <person name="Gomes A.C."/>
            <person name="Makela M.R."/>
            <person name="Stajich J."/>
            <person name="Grigoriev I.V."/>
            <person name="Mortensen U.H."/>
            <person name="De Vries R.P."/>
            <person name="Baker S.E."/>
            <person name="Andersen M.R."/>
        </authorList>
    </citation>
    <scope>NUCLEOTIDE SEQUENCE [LARGE SCALE GENOMIC DNA]</scope>
    <source>
        <strain evidence="4 5">CBS 588.65</strain>
    </source>
</reference>
<evidence type="ECO:0008006" key="6">
    <source>
        <dbReference type="Google" id="ProtNLM"/>
    </source>
</evidence>
<evidence type="ECO:0000259" key="3">
    <source>
        <dbReference type="Pfam" id="PF21761"/>
    </source>
</evidence>
<dbReference type="InterPro" id="IPR048666">
    <property type="entry name" value="RedAm-like_C"/>
</dbReference>
<accession>A0ABR4HEC6</accession>
<evidence type="ECO:0000313" key="4">
    <source>
        <dbReference type="EMBL" id="KAL2813843.1"/>
    </source>
</evidence>
<dbReference type="Gene3D" id="1.10.1040.10">
    <property type="entry name" value="N-(1-d-carboxylethyl)-l-norvaline Dehydrogenase, domain 2"/>
    <property type="match status" value="1"/>
</dbReference>
<organism evidence="4 5">
    <name type="scientific">Aspergillus granulosus</name>
    <dbReference type="NCBI Taxonomy" id="176169"/>
    <lineage>
        <taxon>Eukaryota</taxon>
        <taxon>Fungi</taxon>
        <taxon>Dikarya</taxon>
        <taxon>Ascomycota</taxon>
        <taxon>Pezizomycotina</taxon>
        <taxon>Eurotiomycetes</taxon>
        <taxon>Eurotiomycetidae</taxon>
        <taxon>Eurotiales</taxon>
        <taxon>Aspergillaceae</taxon>
        <taxon>Aspergillus</taxon>
        <taxon>Aspergillus subgen. Nidulantes</taxon>
    </lineage>
</organism>
<dbReference type="Gene3D" id="3.40.50.720">
    <property type="entry name" value="NAD(P)-binding Rossmann-like Domain"/>
    <property type="match status" value="1"/>
</dbReference>
<dbReference type="InterPro" id="IPR013328">
    <property type="entry name" value="6PGD_dom2"/>
</dbReference>
<feature type="domain" description="NADPH-dependent reductive aminase-like C-terminal" evidence="3">
    <location>
        <begin position="160"/>
        <end position="286"/>
    </location>
</feature>
<keyword evidence="1" id="KW-0560">Oxidoreductase</keyword>
<evidence type="ECO:0000259" key="2">
    <source>
        <dbReference type="Pfam" id="PF03446"/>
    </source>
</evidence>
<sequence length="290" mass="30616">MSKITLFGLGAMGKALAVKYVDTGYTTTVWNRSSEKAQPLLDKGAKLAPSVAEGLEASDLIILCLLDNSSVKETLCKATHSLPGKTIVNLTSGTPSQARELSDWVTSQGAEYIHGGIMAVPDMIGSPHSVLLYSGKSAEAFGRIESHLAHLGTSKFLGTDPGSASLHDLALLSGMYGLFSGFFHATALIKSQSGTTASNFMQLLTPWLGAMTHYLGALAKQIDDGDYATQGSSMAMQVAGMGNIITASEQAGVSPDFIMPILMRMKQAAEEGYADADVSAVIEFTRLEKK</sequence>
<dbReference type="InterPro" id="IPR051265">
    <property type="entry name" value="HIBADH-related_NP60_sf"/>
</dbReference>
<evidence type="ECO:0000256" key="1">
    <source>
        <dbReference type="ARBA" id="ARBA00023002"/>
    </source>
</evidence>
<protein>
    <recommendedName>
        <fullName evidence="6">6-phosphogluconate dehydrogenase NADP-binding domain-containing protein</fullName>
    </recommendedName>
</protein>
<dbReference type="PIRSF" id="PIRSF000103">
    <property type="entry name" value="HIBADH"/>
    <property type="match status" value="1"/>
</dbReference>
<dbReference type="PANTHER" id="PTHR43580:SF2">
    <property type="entry name" value="CYTOKINE-LIKE NUCLEAR FACTOR N-PAC"/>
    <property type="match status" value="1"/>
</dbReference>
<evidence type="ECO:0000313" key="5">
    <source>
        <dbReference type="Proteomes" id="UP001610334"/>
    </source>
</evidence>
<dbReference type="InterPro" id="IPR015815">
    <property type="entry name" value="HIBADH-related"/>
</dbReference>
<dbReference type="InterPro" id="IPR006115">
    <property type="entry name" value="6PGDH_NADP-bd"/>
</dbReference>
<keyword evidence="5" id="KW-1185">Reference proteome</keyword>
<dbReference type="Proteomes" id="UP001610334">
    <property type="component" value="Unassembled WGS sequence"/>
</dbReference>
<dbReference type="InterPro" id="IPR036291">
    <property type="entry name" value="NAD(P)-bd_dom_sf"/>
</dbReference>
<gene>
    <name evidence="4" type="ORF">BJX63DRAFT_207877</name>
</gene>
<comment type="caution">
    <text evidence="4">The sequence shown here is derived from an EMBL/GenBank/DDBJ whole genome shotgun (WGS) entry which is preliminary data.</text>
</comment>
<feature type="domain" description="6-phosphogluconate dehydrogenase NADP-binding" evidence="2">
    <location>
        <begin position="3"/>
        <end position="152"/>
    </location>
</feature>
<name>A0ABR4HEC6_9EURO</name>